<dbReference type="EnsemblPlants" id="TuG1812G0200004914.01.T01">
    <property type="protein sequence ID" value="TuG1812G0200004914.01.T01"/>
    <property type="gene ID" value="TuG1812G0200004914.01"/>
</dbReference>
<feature type="region of interest" description="Disordered" evidence="1">
    <location>
        <begin position="14"/>
        <end position="43"/>
    </location>
</feature>
<dbReference type="Gramene" id="TuG1812G0200004914.01.T01">
    <property type="protein sequence ID" value="TuG1812G0200004914.01.T01"/>
    <property type="gene ID" value="TuG1812G0200004914.01"/>
</dbReference>
<proteinExistence type="predicted"/>
<keyword evidence="3" id="KW-1185">Reference proteome</keyword>
<feature type="compositionally biased region" description="Acidic residues" evidence="1">
    <location>
        <begin position="173"/>
        <end position="182"/>
    </location>
</feature>
<organism evidence="2 3">
    <name type="scientific">Triticum urartu</name>
    <name type="common">Red wild einkorn</name>
    <name type="synonym">Crithodium urartu</name>
    <dbReference type="NCBI Taxonomy" id="4572"/>
    <lineage>
        <taxon>Eukaryota</taxon>
        <taxon>Viridiplantae</taxon>
        <taxon>Streptophyta</taxon>
        <taxon>Embryophyta</taxon>
        <taxon>Tracheophyta</taxon>
        <taxon>Spermatophyta</taxon>
        <taxon>Magnoliopsida</taxon>
        <taxon>Liliopsida</taxon>
        <taxon>Poales</taxon>
        <taxon>Poaceae</taxon>
        <taxon>BOP clade</taxon>
        <taxon>Pooideae</taxon>
        <taxon>Triticodae</taxon>
        <taxon>Triticeae</taxon>
        <taxon>Triticinae</taxon>
        <taxon>Triticum</taxon>
    </lineage>
</organism>
<reference evidence="3" key="1">
    <citation type="journal article" date="2013" name="Nature">
        <title>Draft genome of the wheat A-genome progenitor Triticum urartu.</title>
        <authorList>
            <person name="Ling H.Q."/>
            <person name="Zhao S."/>
            <person name="Liu D."/>
            <person name="Wang J."/>
            <person name="Sun H."/>
            <person name="Zhang C."/>
            <person name="Fan H."/>
            <person name="Li D."/>
            <person name="Dong L."/>
            <person name="Tao Y."/>
            <person name="Gao C."/>
            <person name="Wu H."/>
            <person name="Li Y."/>
            <person name="Cui Y."/>
            <person name="Guo X."/>
            <person name="Zheng S."/>
            <person name="Wang B."/>
            <person name="Yu K."/>
            <person name="Liang Q."/>
            <person name="Yang W."/>
            <person name="Lou X."/>
            <person name="Chen J."/>
            <person name="Feng M."/>
            <person name="Jian J."/>
            <person name="Zhang X."/>
            <person name="Luo G."/>
            <person name="Jiang Y."/>
            <person name="Liu J."/>
            <person name="Wang Z."/>
            <person name="Sha Y."/>
            <person name="Zhang B."/>
            <person name="Wu H."/>
            <person name="Tang D."/>
            <person name="Shen Q."/>
            <person name="Xue P."/>
            <person name="Zou S."/>
            <person name="Wang X."/>
            <person name="Liu X."/>
            <person name="Wang F."/>
            <person name="Yang Y."/>
            <person name="An X."/>
            <person name="Dong Z."/>
            <person name="Zhang K."/>
            <person name="Zhang X."/>
            <person name="Luo M.C."/>
            <person name="Dvorak J."/>
            <person name="Tong Y."/>
            <person name="Wang J."/>
            <person name="Yang H."/>
            <person name="Li Z."/>
            <person name="Wang D."/>
            <person name="Zhang A."/>
            <person name="Wang J."/>
        </authorList>
    </citation>
    <scope>NUCLEOTIDE SEQUENCE</scope>
    <source>
        <strain evidence="3">cv. G1812</strain>
    </source>
</reference>
<accession>A0A8R7PJM4</accession>
<evidence type="ECO:0000256" key="1">
    <source>
        <dbReference type="SAM" id="MobiDB-lite"/>
    </source>
</evidence>
<name>A0A8R7PJM4_TRIUA</name>
<dbReference type="AlphaFoldDB" id="A0A8R7PJM4"/>
<sequence>MALLCPEEASFVKQETPLREKSNGNKSGNVISENIPKAAQDNEMERSSEMALADDILIEKLETLRAEGLENPRALIKLLVSVLPWLEINTPAGIDKRLLDDVRCICSEFENGSGRVRGRAFLAVEKLCQGENKLQLIFRVLTEASLRRIEATKKSMNDWSSAAAVQPQADADVCSDDDEPDTGEAAASTSSSRKAVQKQKSKKKSKKSKGRGKK</sequence>
<feature type="region of interest" description="Disordered" evidence="1">
    <location>
        <begin position="157"/>
        <end position="214"/>
    </location>
</feature>
<reference evidence="2" key="2">
    <citation type="submission" date="2018-03" db="EMBL/GenBank/DDBJ databases">
        <title>The Triticum urartu genome reveals the dynamic nature of wheat genome evolution.</title>
        <authorList>
            <person name="Ling H."/>
            <person name="Ma B."/>
            <person name="Shi X."/>
            <person name="Liu H."/>
            <person name="Dong L."/>
            <person name="Sun H."/>
            <person name="Cao Y."/>
            <person name="Gao Q."/>
            <person name="Zheng S."/>
            <person name="Li Y."/>
            <person name="Yu Y."/>
            <person name="Du H."/>
            <person name="Qi M."/>
            <person name="Li Y."/>
            <person name="Yu H."/>
            <person name="Cui Y."/>
            <person name="Wang N."/>
            <person name="Chen C."/>
            <person name="Wu H."/>
            <person name="Zhao Y."/>
            <person name="Zhang J."/>
            <person name="Li Y."/>
            <person name="Zhou W."/>
            <person name="Zhang B."/>
            <person name="Hu W."/>
            <person name="Eijk M."/>
            <person name="Tang J."/>
            <person name="Witsenboer H."/>
            <person name="Zhao S."/>
            <person name="Li Z."/>
            <person name="Zhang A."/>
            <person name="Wang D."/>
            <person name="Liang C."/>
        </authorList>
    </citation>
    <scope>NUCLEOTIDE SEQUENCE [LARGE SCALE GENOMIC DNA]</scope>
    <source>
        <strain evidence="2">cv. G1812</strain>
    </source>
</reference>
<dbReference type="Proteomes" id="UP000015106">
    <property type="component" value="Chromosome 2"/>
</dbReference>
<reference evidence="2" key="3">
    <citation type="submission" date="2022-06" db="UniProtKB">
        <authorList>
            <consortium name="EnsemblPlants"/>
        </authorList>
    </citation>
    <scope>IDENTIFICATION</scope>
</reference>
<feature type="compositionally biased region" description="Basic residues" evidence="1">
    <location>
        <begin position="195"/>
        <end position="214"/>
    </location>
</feature>
<evidence type="ECO:0000313" key="2">
    <source>
        <dbReference type="EnsemblPlants" id="TuG1812G0200004914.01.T01"/>
    </source>
</evidence>
<evidence type="ECO:0000313" key="3">
    <source>
        <dbReference type="Proteomes" id="UP000015106"/>
    </source>
</evidence>
<protein>
    <submittedName>
        <fullName evidence="2">Uncharacterized protein</fullName>
    </submittedName>
</protein>
<feature type="compositionally biased region" description="Low complexity" evidence="1">
    <location>
        <begin position="160"/>
        <end position="172"/>
    </location>
</feature>